<name>A0AAW2H3X5_9HYME</name>
<sequence length="73" mass="8138">MDEERILNERLECVSLTRSSCSPAGWPSLYAAQERVHARPFRPFPPFPSPARCALADVRRSPSPDANEINLTG</sequence>
<evidence type="ECO:0000313" key="2">
    <source>
        <dbReference type="Proteomes" id="UP001430953"/>
    </source>
</evidence>
<dbReference type="Proteomes" id="UP001430953">
    <property type="component" value="Unassembled WGS sequence"/>
</dbReference>
<comment type="caution">
    <text evidence="1">The sequence shown here is derived from an EMBL/GenBank/DDBJ whole genome shotgun (WGS) entry which is preliminary data.</text>
</comment>
<dbReference type="EMBL" id="JADYXP020000001">
    <property type="protein sequence ID" value="KAL0134288.1"/>
    <property type="molecule type" value="Genomic_DNA"/>
</dbReference>
<organism evidence="1 2">
    <name type="scientific">Cardiocondyla obscurior</name>
    <dbReference type="NCBI Taxonomy" id="286306"/>
    <lineage>
        <taxon>Eukaryota</taxon>
        <taxon>Metazoa</taxon>
        <taxon>Ecdysozoa</taxon>
        <taxon>Arthropoda</taxon>
        <taxon>Hexapoda</taxon>
        <taxon>Insecta</taxon>
        <taxon>Pterygota</taxon>
        <taxon>Neoptera</taxon>
        <taxon>Endopterygota</taxon>
        <taxon>Hymenoptera</taxon>
        <taxon>Apocrita</taxon>
        <taxon>Aculeata</taxon>
        <taxon>Formicoidea</taxon>
        <taxon>Formicidae</taxon>
        <taxon>Myrmicinae</taxon>
        <taxon>Cardiocondyla</taxon>
    </lineage>
</organism>
<dbReference type="AlphaFoldDB" id="A0AAW2H3X5"/>
<protein>
    <submittedName>
        <fullName evidence="1">Uncharacterized protein</fullName>
    </submittedName>
</protein>
<reference evidence="1 2" key="1">
    <citation type="submission" date="2023-03" db="EMBL/GenBank/DDBJ databases">
        <title>High recombination rates correlate with genetic variation in Cardiocondyla obscurior ants.</title>
        <authorList>
            <person name="Errbii M."/>
        </authorList>
    </citation>
    <scope>NUCLEOTIDE SEQUENCE [LARGE SCALE GENOMIC DNA]</scope>
    <source>
        <strain evidence="1">Alpha-2009</strain>
        <tissue evidence="1">Whole body</tissue>
    </source>
</reference>
<proteinExistence type="predicted"/>
<accession>A0AAW2H3X5</accession>
<keyword evidence="2" id="KW-1185">Reference proteome</keyword>
<evidence type="ECO:0000313" key="1">
    <source>
        <dbReference type="EMBL" id="KAL0134288.1"/>
    </source>
</evidence>
<gene>
    <name evidence="1" type="ORF">PUN28_001237</name>
</gene>